<evidence type="ECO:0000259" key="3">
    <source>
        <dbReference type="PROSITE" id="PS50158"/>
    </source>
</evidence>
<evidence type="ECO:0000313" key="6">
    <source>
        <dbReference type="Proteomes" id="UP000078561"/>
    </source>
</evidence>
<reference evidence="5" key="1">
    <citation type="submission" date="2016-04" db="EMBL/GenBank/DDBJ databases">
        <authorList>
            <person name="Evans L.H."/>
            <person name="Alamgir A."/>
            <person name="Owens N."/>
            <person name="Weber N.D."/>
            <person name="Virtaneva K."/>
            <person name="Barbian K."/>
            <person name="Babar A."/>
            <person name="Rosenke K."/>
        </authorList>
    </citation>
    <scope>NUCLEOTIDE SEQUENCE [LARGE SCALE GENOMIC DNA]</scope>
    <source>
        <strain evidence="5">CBS 101.48</strain>
    </source>
</reference>
<dbReference type="GO" id="GO:0003676">
    <property type="term" value="F:nucleic acid binding"/>
    <property type="evidence" value="ECO:0007669"/>
    <property type="project" value="InterPro"/>
</dbReference>
<evidence type="ECO:0000259" key="4">
    <source>
        <dbReference type="PROSITE" id="PS50878"/>
    </source>
</evidence>
<dbReference type="InterPro" id="IPR036875">
    <property type="entry name" value="Znf_CCHC_sf"/>
</dbReference>
<protein>
    <recommendedName>
        <fullName evidence="7">CCHC-type domain-containing protein</fullName>
    </recommendedName>
</protein>
<dbReference type="InterPro" id="IPR001878">
    <property type="entry name" value="Znf_CCHC"/>
</dbReference>
<dbReference type="Pfam" id="PF00098">
    <property type="entry name" value="zf-CCHC"/>
    <property type="match status" value="1"/>
</dbReference>
<dbReference type="SMART" id="SM00343">
    <property type="entry name" value="ZnF_C2HC"/>
    <property type="match status" value="2"/>
</dbReference>
<dbReference type="Pfam" id="PF00078">
    <property type="entry name" value="RVT_1"/>
    <property type="match status" value="1"/>
</dbReference>
<dbReference type="Gene3D" id="4.10.60.10">
    <property type="entry name" value="Zinc finger, CCHC-type"/>
    <property type="match status" value="1"/>
</dbReference>
<dbReference type="SUPFAM" id="SSF56672">
    <property type="entry name" value="DNA/RNA polymerases"/>
    <property type="match status" value="1"/>
</dbReference>
<feature type="compositionally biased region" description="Low complexity" evidence="2">
    <location>
        <begin position="426"/>
        <end position="443"/>
    </location>
</feature>
<evidence type="ECO:0000256" key="2">
    <source>
        <dbReference type="SAM" id="MobiDB-lite"/>
    </source>
</evidence>
<gene>
    <name evidence="5" type="primary">ABSGL_08824.1 scaffold 10450</name>
</gene>
<dbReference type="PROSITE" id="PS50158">
    <property type="entry name" value="ZF_CCHC"/>
    <property type="match status" value="1"/>
</dbReference>
<name>A0A168PUM1_ABSGL</name>
<feature type="region of interest" description="Disordered" evidence="2">
    <location>
        <begin position="352"/>
        <end position="463"/>
    </location>
</feature>
<organism evidence="5">
    <name type="scientific">Absidia glauca</name>
    <name type="common">Pin mould</name>
    <dbReference type="NCBI Taxonomy" id="4829"/>
    <lineage>
        <taxon>Eukaryota</taxon>
        <taxon>Fungi</taxon>
        <taxon>Fungi incertae sedis</taxon>
        <taxon>Mucoromycota</taxon>
        <taxon>Mucoromycotina</taxon>
        <taxon>Mucoromycetes</taxon>
        <taxon>Mucorales</taxon>
        <taxon>Cunninghamellaceae</taxon>
        <taxon>Absidia</taxon>
    </lineage>
</organism>
<accession>A0A168PUM1</accession>
<evidence type="ECO:0008006" key="7">
    <source>
        <dbReference type="Google" id="ProtNLM"/>
    </source>
</evidence>
<dbReference type="Proteomes" id="UP000078561">
    <property type="component" value="Unassembled WGS sequence"/>
</dbReference>
<dbReference type="STRING" id="4829.A0A168PUM1"/>
<dbReference type="InParanoid" id="A0A168PUM1"/>
<feature type="domain" description="CCHC-type" evidence="3">
    <location>
        <begin position="270"/>
        <end position="285"/>
    </location>
</feature>
<dbReference type="EMBL" id="LT554031">
    <property type="protein sequence ID" value="SAM03007.1"/>
    <property type="molecule type" value="Genomic_DNA"/>
</dbReference>
<dbReference type="GO" id="GO:0008270">
    <property type="term" value="F:zinc ion binding"/>
    <property type="evidence" value="ECO:0007669"/>
    <property type="project" value="UniProtKB-KW"/>
</dbReference>
<feature type="compositionally biased region" description="Low complexity" evidence="2">
    <location>
        <begin position="352"/>
        <end position="368"/>
    </location>
</feature>
<dbReference type="PROSITE" id="PS50878">
    <property type="entry name" value="RT_POL"/>
    <property type="match status" value="1"/>
</dbReference>
<dbReference type="PANTHER" id="PTHR19446">
    <property type="entry name" value="REVERSE TRANSCRIPTASES"/>
    <property type="match status" value="1"/>
</dbReference>
<keyword evidence="1" id="KW-0862">Zinc</keyword>
<feature type="compositionally biased region" description="Basic and acidic residues" evidence="2">
    <location>
        <begin position="1"/>
        <end position="12"/>
    </location>
</feature>
<keyword evidence="1" id="KW-0479">Metal-binding</keyword>
<feature type="compositionally biased region" description="Polar residues" evidence="2">
    <location>
        <begin position="307"/>
        <end position="318"/>
    </location>
</feature>
<evidence type="ECO:0000313" key="5">
    <source>
        <dbReference type="EMBL" id="SAM03007.1"/>
    </source>
</evidence>
<keyword evidence="6" id="KW-1185">Reference proteome</keyword>
<feature type="region of interest" description="Disordered" evidence="2">
    <location>
        <begin position="282"/>
        <end position="340"/>
    </location>
</feature>
<feature type="domain" description="Reverse transcriptase" evidence="4">
    <location>
        <begin position="899"/>
        <end position="1195"/>
    </location>
</feature>
<dbReference type="InterPro" id="IPR043502">
    <property type="entry name" value="DNA/RNA_pol_sf"/>
</dbReference>
<dbReference type="CDD" id="cd01650">
    <property type="entry name" value="RT_nLTR_like"/>
    <property type="match status" value="1"/>
</dbReference>
<dbReference type="SUPFAM" id="SSF57756">
    <property type="entry name" value="Retrovirus zinc finger-like domains"/>
    <property type="match status" value="1"/>
</dbReference>
<dbReference type="SUPFAM" id="SSF56219">
    <property type="entry name" value="DNase I-like"/>
    <property type="match status" value="1"/>
</dbReference>
<dbReference type="InterPro" id="IPR036691">
    <property type="entry name" value="Endo/exonu/phosph_ase_sf"/>
</dbReference>
<keyword evidence="1" id="KW-0863">Zinc-finger</keyword>
<feature type="compositionally biased region" description="Basic residues" evidence="2">
    <location>
        <begin position="397"/>
        <end position="406"/>
    </location>
</feature>
<proteinExistence type="predicted"/>
<sequence>MLQIEAQEHDPARTLLQQLGPPPGKSWANVVATSRHKRISLLDRPSRNDNNDDMDMADPAKPQVIRSNAYRTGRNKGSFILDVSSRKEGDSTINSLILKQYSACRGAATFREGGRRLYEVNIDPRNGAQSYEFASTGLRFPDNKRILPTKALPASANIVKLRLTRLPFLFPDELEAGLSDTLSQYGKVLDVGIHTEASSGMFMGSGYAVLEITQDPDLPPLKALTHILPWAGLDNRFLATWDRMPQYCKYCHQDGHVRPDCPTARPLRLCFSCNKPGHVAANCRKSDSPTSDAKGQAAVVSSPPPVTNENIPSPTQQPDSDDVESPCSQPLSTPPTPVAQVTIPADNLSELSDLSASDSDSESISSDLQRQMDYSVIDPPIFDRDERSFLASDGDHRHKKSRKSPASRHQSPVRHLPGAPSSAHHTSNSSDPSTASSSAPSPSVRQSQRLHTRGVAPSSGLVKLSQPKKHSDFIRALYSFSLSLLAIQESNATELHQPILDNHFAKVQSLWTPHCGLISFSPSFLINRLPFLDDPRTLAARVSCPNHSFSPFDILVIYAPASSPSARRSFYTKVHQALHHRNCPLDISNLIILGDSNFSYLQAAVDFISPSWTDHCLLRTTFRLQSSIPIGKGVWRANPLLCTHSTYRAALDTFLTQIAPSLQALPSPQAQWDQVKQETKKFTMDYAQRHSSWRKATLKDLQRRRNAFLRSKPPPAFLHRRLEVYNNLIAHLQEESSHIAQIRAGITWMENSEKSPRYIANSLRRRQTQQHIKCLQGPSPLNVVSITSPTTQHASLVPHYDLDSMKTITTTFYSELFQSDPIDQAAVSSLLQHIPPTHRLNAHQQHSLLSPITMEELLTQATRCTKQSSPGLDGLGYPFLSLLFSHSLIGPIALQVYNQALADGLLPRSWQDITMRLLPKKGDLTLLKNWRPISLINCDGKVFTRILNSRLAPLASSLLSPYQSGFLPRRFIADNFFMLRMIMSRAHTTAPDSIGLLLDQEKAYDRIHPAYLSQTLDAFGFPSPFVRTITNLFFNNRVQVNVNGHLTSPFTQQRGLRQGDPLSPLLFNFALEPLLLSIMASPLLAGIPSTVPSPPGISTPSPSLDSSWHISTKTLAYADDICLFLNAPTEYEQTILLFNIYSRASNAKLNVSKTQVFSLTGSALPSWQSFLTTHGVTQWFDKFSPSFLTYLGYPLVFTPAHAAQVATSLLAKLKQIHGLLSLRRLTYRGKVTACNSLFSSRLWHILRLTPLPVSCFHAARSALSSFVNGYTTTTRLPWSTLCRPVSEGGLGLIDPQAQQVALQSRWLPFLLDPLNHHHHPLTFWIHSVLHAITPHSHSHISPFLSCHPTHSSFFPFHSPLLLIASLLSILRPSLDIDLFSLPWSTQMCLDAPLTLLLDLPTPHFLRHYRYCSLIGRDLFQWDPDLRRLAPLPFLLGRTPLGRNLTRNTCRLLFSPRHNISLLRPALSRLFSSRSTSTPSMSPALHHPLWKSYILSPPPGHHIRRAHLQAHYQIPFGPSLIGAPQWWLFWSFKVSPLARRTWYRLIHHTWPTRAKMHARTKDIVASSACPLCRAPIENTSHMALYCPPKIAIWTRVWATYFPSSSFSPDNLWHFLNTLRPIHPVSSSKLLLLHQVAACTLHSIWRSLWTKEFDDIPFRVPAVVDQALDNMSRLAVPPPDVALPD</sequence>
<feature type="region of interest" description="Disordered" evidence="2">
    <location>
        <begin position="1"/>
        <end position="26"/>
    </location>
</feature>
<feature type="compositionally biased region" description="Basic and acidic residues" evidence="2">
    <location>
        <begin position="381"/>
        <end position="396"/>
    </location>
</feature>
<dbReference type="OrthoDB" id="2281256at2759"/>
<evidence type="ECO:0000256" key="1">
    <source>
        <dbReference type="PROSITE-ProRule" id="PRU00047"/>
    </source>
</evidence>
<dbReference type="InterPro" id="IPR000477">
    <property type="entry name" value="RT_dom"/>
</dbReference>